<evidence type="ECO:0000256" key="2">
    <source>
        <dbReference type="ARBA" id="ARBA00005194"/>
    </source>
</evidence>
<evidence type="ECO:0000256" key="5">
    <source>
        <dbReference type="ARBA" id="ARBA00022832"/>
    </source>
</evidence>
<comment type="pathway">
    <text evidence="2 9">Lipid metabolism; fatty acid biosynthesis.</text>
</comment>
<comment type="caution">
    <text evidence="12">The sequence shown here is derived from an EMBL/GenBank/DDBJ whole genome shotgun (WGS) entry which is preliminary data.</text>
</comment>
<evidence type="ECO:0000256" key="10">
    <source>
        <dbReference type="SAM" id="MobiDB-lite"/>
    </source>
</evidence>
<dbReference type="InterPro" id="IPR000089">
    <property type="entry name" value="Biotin_lipoyl"/>
</dbReference>
<keyword evidence="4 9" id="KW-0444">Lipid biosynthesis</keyword>
<dbReference type="InterPro" id="IPR001882">
    <property type="entry name" value="Biotin_BS"/>
</dbReference>
<evidence type="ECO:0000313" key="12">
    <source>
        <dbReference type="EMBL" id="OGW99423.1"/>
    </source>
</evidence>
<dbReference type="FunFam" id="2.40.50.100:FF:000003">
    <property type="entry name" value="Acetyl-CoA carboxylase biotin carboxyl carrier protein"/>
    <property type="match status" value="1"/>
</dbReference>
<dbReference type="GO" id="GO:0006633">
    <property type="term" value="P:fatty acid biosynthetic process"/>
    <property type="evidence" value="ECO:0007669"/>
    <property type="project" value="UniProtKB-UniPathway"/>
</dbReference>
<dbReference type="UniPathway" id="UPA00094"/>
<dbReference type="GO" id="GO:0009317">
    <property type="term" value="C:acetyl-CoA carboxylase complex"/>
    <property type="evidence" value="ECO:0007669"/>
    <property type="project" value="InterPro"/>
</dbReference>
<feature type="region of interest" description="Disordered" evidence="10">
    <location>
        <begin position="54"/>
        <end position="74"/>
    </location>
</feature>
<dbReference type="EMBL" id="MHFR01000007">
    <property type="protein sequence ID" value="OGW99423.1"/>
    <property type="molecule type" value="Genomic_DNA"/>
</dbReference>
<comment type="function">
    <text evidence="1 9">This protein is a component of the acetyl coenzyme A carboxylase complex; first, biotin carboxylase catalyzes the carboxylation of the carrier protein and then the transcarboxylase transfers the carboxyl group to form malonyl-CoA.</text>
</comment>
<protein>
    <recommendedName>
        <fullName evidence="3 9">Biotin carboxyl carrier protein of acetyl-CoA carboxylase</fullName>
    </recommendedName>
</protein>
<dbReference type="PANTHER" id="PTHR45266">
    <property type="entry name" value="OXALOACETATE DECARBOXYLASE ALPHA CHAIN"/>
    <property type="match status" value="1"/>
</dbReference>
<reference evidence="12 13" key="1">
    <citation type="journal article" date="2016" name="Nat. Commun.">
        <title>Thousands of microbial genomes shed light on interconnected biogeochemical processes in an aquifer system.</title>
        <authorList>
            <person name="Anantharaman K."/>
            <person name="Brown C.T."/>
            <person name="Hug L.A."/>
            <person name="Sharon I."/>
            <person name="Castelle C.J."/>
            <person name="Probst A.J."/>
            <person name="Thomas B.C."/>
            <person name="Singh A."/>
            <person name="Wilkins M.J."/>
            <person name="Karaoz U."/>
            <person name="Brodie E.L."/>
            <person name="Williams K.H."/>
            <person name="Hubbard S.S."/>
            <person name="Banfield J.F."/>
        </authorList>
    </citation>
    <scope>NUCLEOTIDE SEQUENCE [LARGE SCALE GENOMIC DNA]</scope>
</reference>
<name>A0A1G1L2N8_9BACT</name>
<dbReference type="PROSITE" id="PS50968">
    <property type="entry name" value="BIOTINYL_LIPOYL"/>
    <property type="match status" value="1"/>
</dbReference>
<gene>
    <name evidence="12" type="ORF">A3G33_00825</name>
</gene>
<dbReference type="SUPFAM" id="SSF51230">
    <property type="entry name" value="Single hybrid motif"/>
    <property type="match status" value="1"/>
</dbReference>
<evidence type="ECO:0000256" key="7">
    <source>
        <dbReference type="ARBA" id="ARBA00023160"/>
    </source>
</evidence>
<dbReference type="InterPro" id="IPR001249">
    <property type="entry name" value="AcCoA_biotinCC"/>
</dbReference>
<sequence>MNIKELKEMINLMQENGITELEIEKEGFKIRLKKGVSGTIIREEAVSIPEAAAMTKERTREVAQEKAPEAPGDLIKSPMVGTFYAAPAPDAESYATTGKEINPGDVLCIIEAMKLMNEIKSEIKGKIVEVLVQNGQPVEFDQPLFRIQRL</sequence>
<keyword evidence="5 9" id="KW-0276">Fatty acid metabolism</keyword>
<feature type="domain" description="Lipoyl-binding" evidence="11">
    <location>
        <begin position="62"/>
        <end position="148"/>
    </location>
</feature>
<evidence type="ECO:0000313" key="13">
    <source>
        <dbReference type="Proteomes" id="UP000178187"/>
    </source>
</evidence>
<dbReference type="PRINTS" id="PR01071">
    <property type="entry name" value="ACOABIOTINCC"/>
</dbReference>
<dbReference type="PROSITE" id="PS00188">
    <property type="entry name" value="BIOTIN"/>
    <property type="match status" value="1"/>
</dbReference>
<evidence type="ECO:0000256" key="1">
    <source>
        <dbReference type="ARBA" id="ARBA00003761"/>
    </source>
</evidence>
<dbReference type="InterPro" id="IPR011053">
    <property type="entry name" value="Single_hybrid_motif"/>
</dbReference>
<dbReference type="Gene3D" id="2.40.50.100">
    <property type="match status" value="1"/>
</dbReference>
<evidence type="ECO:0000259" key="11">
    <source>
        <dbReference type="PROSITE" id="PS50968"/>
    </source>
</evidence>
<dbReference type="PANTHER" id="PTHR45266:SF3">
    <property type="entry name" value="OXALOACETATE DECARBOXYLASE ALPHA CHAIN"/>
    <property type="match status" value="1"/>
</dbReference>
<feature type="compositionally biased region" description="Basic and acidic residues" evidence="10">
    <location>
        <begin position="55"/>
        <end position="68"/>
    </location>
</feature>
<evidence type="ECO:0000256" key="4">
    <source>
        <dbReference type="ARBA" id="ARBA00022516"/>
    </source>
</evidence>
<evidence type="ECO:0000256" key="3">
    <source>
        <dbReference type="ARBA" id="ARBA00017562"/>
    </source>
</evidence>
<dbReference type="CDD" id="cd06850">
    <property type="entry name" value="biotinyl_domain"/>
    <property type="match status" value="1"/>
</dbReference>
<evidence type="ECO:0000256" key="9">
    <source>
        <dbReference type="RuleBase" id="RU364072"/>
    </source>
</evidence>
<dbReference type="Proteomes" id="UP000178187">
    <property type="component" value="Unassembled WGS sequence"/>
</dbReference>
<evidence type="ECO:0000256" key="8">
    <source>
        <dbReference type="ARBA" id="ARBA00023267"/>
    </source>
</evidence>
<evidence type="ECO:0000256" key="6">
    <source>
        <dbReference type="ARBA" id="ARBA00023098"/>
    </source>
</evidence>
<dbReference type="AlphaFoldDB" id="A0A1G1L2N8"/>
<accession>A0A1G1L2N8</accession>
<keyword evidence="8 9" id="KW-0092">Biotin</keyword>
<dbReference type="NCBIfam" id="TIGR00531">
    <property type="entry name" value="BCCP"/>
    <property type="match status" value="1"/>
</dbReference>
<keyword evidence="6 9" id="KW-0443">Lipid metabolism</keyword>
<organism evidence="12 13">
    <name type="scientific">Candidatus Danuiimicrobium aquiferis</name>
    <dbReference type="NCBI Taxonomy" id="1801832"/>
    <lineage>
        <taxon>Bacteria</taxon>
        <taxon>Pseudomonadati</taxon>
        <taxon>Candidatus Omnitrophota</taxon>
        <taxon>Candidatus Danuiimicrobium</taxon>
    </lineage>
</organism>
<dbReference type="GO" id="GO:0003989">
    <property type="term" value="F:acetyl-CoA carboxylase activity"/>
    <property type="evidence" value="ECO:0007669"/>
    <property type="project" value="InterPro"/>
</dbReference>
<proteinExistence type="predicted"/>
<keyword evidence="7 9" id="KW-0275">Fatty acid biosynthesis</keyword>
<dbReference type="InterPro" id="IPR050709">
    <property type="entry name" value="Biotin_Carboxyl_Carrier/Decarb"/>
</dbReference>
<dbReference type="Pfam" id="PF00364">
    <property type="entry name" value="Biotin_lipoyl"/>
    <property type="match status" value="1"/>
</dbReference>